<evidence type="ECO:0000313" key="4">
    <source>
        <dbReference type="Proteomes" id="UP000092661"/>
    </source>
</evidence>
<evidence type="ECO:0000259" key="2">
    <source>
        <dbReference type="Pfam" id="PF25164"/>
    </source>
</evidence>
<dbReference type="Pfam" id="PF25164">
    <property type="entry name" value="CoiA_N"/>
    <property type="match status" value="1"/>
</dbReference>
<dbReference type="EMBL" id="CP016534">
    <property type="protein sequence ID" value="ANU10351.1"/>
    <property type="molecule type" value="Genomic_DNA"/>
</dbReference>
<evidence type="ECO:0000313" key="3">
    <source>
        <dbReference type="EMBL" id="ANU10351.1"/>
    </source>
</evidence>
<dbReference type="InterPro" id="IPR057253">
    <property type="entry name" value="CoiA-like_N"/>
</dbReference>
<gene>
    <name evidence="3" type="ORF">BBH88_08565</name>
</gene>
<accession>A0ABN4RIV6</accession>
<feature type="domain" description="Competence protein CoiA-like N-terminal" evidence="2">
    <location>
        <begin position="35"/>
        <end position="80"/>
    </location>
</feature>
<dbReference type="Proteomes" id="UP000092661">
    <property type="component" value="Chromosome"/>
</dbReference>
<evidence type="ECO:0000259" key="1">
    <source>
        <dbReference type="Pfam" id="PF06054"/>
    </source>
</evidence>
<proteinExistence type="predicted"/>
<protein>
    <submittedName>
        <fullName evidence="3">Competence protein CoiA</fullName>
    </submittedName>
</protein>
<reference evidence="3" key="1">
    <citation type="submission" date="2016-10" db="EMBL/GenBank/DDBJ databases">
        <authorList>
            <person name="See-Too W.S."/>
        </authorList>
    </citation>
    <scope>NUCLEOTIDE SEQUENCE</scope>
    <source>
        <strain evidence="3">DSM 14505</strain>
    </source>
</reference>
<organism evidence="3 4">
    <name type="scientific">Planococcus antarcticus DSM 14505</name>
    <dbReference type="NCBI Taxonomy" id="1185653"/>
    <lineage>
        <taxon>Bacteria</taxon>
        <taxon>Bacillati</taxon>
        <taxon>Bacillota</taxon>
        <taxon>Bacilli</taxon>
        <taxon>Bacillales</taxon>
        <taxon>Caryophanaceae</taxon>
        <taxon>Planococcus</taxon>
    </lineage>
</organism>
<name>A0ABN4RIV6_9BACL</name>
<keyword evidence="4" id="KW-1185">Reference proteome</keyword>
<sequence length="382" mass="44483">MPKSLSFHKLEERRVITILVAKTRQQELFYLTGKHARAELKEIRLREKFFCPSCKAPLLLKIGEINIPHFAHQTRSDCDHFSEPESSLHLQGKLLLYQFFQRLDLKVELESYIPQIRQRADLLVNGQFAIEFQCSTIPVPLLKQRSEGYRKLNIRAIWIKGLKAPCREEIGMLHLKTHEVEMRRSTEQVSFLLLFYPPSNRFYYHSNLFYVSTNRWVGKTKSIGTNKQVFPFAVPKALTKEEFNVVLGIFRNARQQYIRSQLYFDNRIKSLYCRLCYELRLDMTNLPAWFGIPILGAECLKQPAVLWQLQAVAGWEKGISVDMLIASGKLVLSNPARATQATVLVSDYLALYLISKDHSSKDFKLLDIAYDNYCKSLRKLRK</sequence>
<dbReference type="InterPro" id="IPR010330">
    <property type="entry name" value="CoiA_nuc"/>
</dbReference>
<dbReference type="Pfam" id="PF06054">
    <property type="entry name" value="CoiA_nuc"/>
    <property type="match status" value="1"/>
</dbReference>
<feature type="domain" description="Competence protein CoiA nuclease-like" evidence="1">
    <location>
        <begin position="85"/>
        <end position="228"/>
    </location>
</feature>